<feature type="region of interest" description="Disordered" evidence="1">
    <location>
        <begin position="229"/>
        <end position="271"/>
    </location>
</feature>
<protein>
    <submittedName>
        <fullName evidence="2">Uncharacterized protein</fullName>
    </submittedName>
</protein>
<accession>A0A1Q3FXM3</accession>
<dbReference type="AlphaFoldDB" id="A0A1Q3FXM3"/>
<name>A0A1Q3FXM3_CULTA</name>
<evidence type="ECO:0000256" key="1">
    <source>
        <dbReference type="SAM" id="MobiDB-lite"/>
    </source>
</evidence>
<feature type="compositionally biased region" description="Low complexity" evidence="1">
    <location>
        <begin position="257"/>
        <end position="271"/>
    </location>
</feature>
<evidence type="ECO:0000313" key="2">
    <source>
        <dbReference type="EMBL" id="JAV32212.1"/>
    </source>
</evidence>
<reference evidence="2" key="1">
    <citation type="submission" date="2017-01" db="EMBL/GenBank/DDBJ databases">
        <title>A deep insight into the sialotranscriptome of adult male and female Cluex tarsalis mosquitoes.</title>
        <authorList>
            <person name="Ribeiro J.M."/>
            <person name="Moreira F."/>
            <person name="Bernard K.A."/>
            <person name="Calvo E."/>
        </authorList>
    </citation>
    <scope>NUCLEOTIDE SEQUENCE</scope>
    <source>
        <strain evidence="2">Kern County</strain>
        <tissue evidence="2">Salivary glands</tissue>
    </source>
</reference>
<organism evidence="2">
    <name type="scientific">Culex tarsalis</name>
    <name type="common">Encephalitis mosquito</name>
    <dbReference type="NCBI Taxonomy" id="7177"/>
    <lineage>
        <taxon>Eukaryota</taxon>
        <taxon>Metazoa</taxon>
        <taxon>Ecdysozoa</taxon>
        <taxon>Arthropoda</taxon>
        <taxon>Hexapoda</taxon>
        <taxon>Insecta</taxon>
        <taxon>Pterygota</taxon>
        <taxon>Neoptera</taxon>
        <taxon>Endopterygota</taxon>
        <taxon>Diptera</taxon>
        <taxon>Nematocera</taxon>
        <taxon>Culicoidea</taxon>
        <taxon>Culicidae</taxon>
        <taxon>Culicinae</taxon>
        <taxon>Culicini</taxon>
        <taxon>Culex</taxon>
        <taxon>Culex</taxon>
    </lineage>
</organism>
<dbReference type="EMBL" id="GFDL01002833">
    <property type="protein sequence ID" value="JAV32212.1"/>
    <property type="molecule type" value="Transcribed_RNA"/>
</dbReference>
<proteinExistence type="predicted"/>
<sequence length="271" mass="30123">MDEEYFWTQLEADSGPINVHLKNIMKLQSLCSVAMGELSAGLIQAIEQDMRDMCDFLKAEEEAGGTPLVQIYGKRFAAAPQKFKFLAGEIALLLKLASIVKEKGFKSFYRHQGKQKAKPTVPTQVQSNEELDEYVRGAVDKIRAFYQVNDFGKLSDDILDHLDEMEVNILTRDDGVVLAEVFCPLCRKSGRHHQSVKLALSANNSWKIYSFTRHVTLVHINGAANETPKSNKRQALAASEVPPKMECYPADETTLGSSPESDSTSPSDPLV</sequence>